<evidence type="ECO:0000313" key="3">
    <source>
        <dbReference type="Proteomes" id="UP000319432"/>
    </source>
</evidence>
<proteinExistence type="predicted"/>
<name>A0A518VCK3_BRELA</name>
<keyword evidence="1" id="KW-0175">Coiled coil</keyword>
<dbReference type="OrthoDB" id="696873at2"/>
<dbReference type="EMBL" id="CP033464">
    <property type="protein sequence ID" value="QDX94704.1"/>
    <property type="molecule type" value="Genomic_DNA"/>
</dbReference>
<dbReference type="Proteomes" id="UP000319432">
    <property type="component" value="Chromosome"/>
</dbReference>
<evidence type="ECO:0000256" key="1">
    <source>
        <dbReference type="SAM" id="Coils"/>
    </source>
</evidence>
<reference evidence="2 3" key="1">
    <citation type="submission" date="2018-11" db="EMBL/GenBank/DDBJ databases">
        <title>Phylogenetic determinants of toxin gene distribution in genomes of Brevibacillus laterosporus.</title>
        <authorList>
            <person name="Glare T.R."/>
            <person name="Durrant A."/>
            <person name="Berry C."/>
            <person name="Palma L."/>
            <person name="Ormskirk M."/>
            <person name="Cox M.O."/>
        </authorList>
    </citation>
    <scope>NUCLEOTIDE SEQUENCE [LARGE SCALE GENOMIC DNA]</scope>
    <source>
        <strain evidence="2 3">1821L</strain>
    </source>
</reference>
<sequence length="380" mass="43760">MTQNNARHLDLIQGSKDQRDKYIGRVDILEKIKKLVLLGDNEYTTIELVSNYYEVSIAAIRKLAQRHQGELESDGMKIIKGQDLKNYKESLKIKLGHPVLVNNRSLLTIIPKRAILRIGMLLTESSIAEQVRTYLLNIEDQATDEQKSNAVIRSLVWDEATDELLINTVTAFAHTEKTLQQAFHKVSELTGFSKNKIHGRWYQNLKEKCDTKTLDLISNNRGSVLKKDEVVESATSVLDNTALLEMKSWLENSMAHQIKEITENLHHKETEWLSRNQELALKLDAKTVEINYLKSNIIQSEQTIELLQDSLKIKDDSIKEKDRRIDKLSKETREMKKRMEAVSLLFDKKAVIKETNGKAEVKRPKTAFKMDKNGNLDKMY</sequence>
<organism evidence="2 3">
    <name type="scientific">Brevibacillus laterosporus</name>
    <name type="common">Bacillus laterosporus</name>
    <dbReference type="NCBI Taxonomy" id="1465"/>
    <lineage>
        <taxon>Bacteria</taxon>
        <taxon>Bacillati</taxon>
        <taxon>Bacillota</taxon>
        <taxon>Bacilli</taxon>
        <taxon>Bacillales</taxon>
        <taxon>Paenibacillaceae</taxon>
        <taxon>Brevibacillus</taxon>
    </lineage>
</organism>
<accession>A0A518VCK3</accession>
<feature type="coiled-coil region" evidence="1">
    <location>
        <begin position="311"/>
        <end position="338"/>
    </location>
</feature>
<keyword evidence="3" id="KW-1185">Reference proteome</keyword>
<protein>
    <submittedName>
        <fullName evidence="2">Uncharacterized protein</fullName>
    </submittedName>
</protein>
<dbReference type="AlphaFoldDB" id="A0A518VCK3"/>
<evidence type="ECO:0000313" key="2">
    <source>
        <dbReference type="EMBL" id="QDX94704.1"/>
    </source>
</evidence>
<gene>
    <name evidence="2" type="ORF">EEL30_21935</name>
</gene>